<dbReference type="AlphaFoldDB" id="A0A0G0G861"/>
<dbReference type="InterPro" id="IPR011146">
    <property type="entry name" value="HIT-like"/>
</dbReference>
<dbReference type="GO" id="GO:0003824">
    <property type="term" value="F:catalytic activity"/>
    <property type="evidence" value="ECO:0007669"/>
    <property type="project" value="InterPro"/>
</dbReference>
<dbReference type="InterPro" id="IPR039384">
    <property type="entry name" value="HINT"/>
</dbReference>
<dbReference type="Gene3D" id="3.30.428.10">
    <property type="entry name" value="HIT-like"/>
    <property type="match status" value="1"/>
</dbReference>
<evidence type="ECO:0000256" key="2">
    <source>
        <dbReference type="PIRSR" id="PIRSR601310-3"/>
    </source>
</evidence>
<protein>
    <submittedName>
        <fullName evidence="5">Histidine triad (HIT) protein</fullName>
    </submittedName>
</protein>
<dbReference type="STRING" id="1619046.US42_C0011G0031"/>
<dbReference type="PANTHER" id="PTHR46648:SF1">
    <property type="entry name" value="ADENOSINE 5'-MONOPHOSPHORAMIDASE HNT1"/>
    <property type="match status" value="1"/>
</dbReference>
<proteinExistence type="predicted"/>
<evidence type="ECO:0000259" key="4">
    <source>
        <dbReference type="PROSITE" id="PS51084"/>
    </source>
</evidence>
<dbReference type="PROSITE" id="PS51084">
    <property type="entry name" value="HIT_2"/>
    <property type="match status" value="1"/>
</dbReference>
<feature type="active site" description="Tele-AMP-histidine intermediate" evidence="1">
    <location>
        <position position="99"/>
    </location>
</feature>
<dbReference type="PRINTS" id="PR00332">
    <property type="entry name" value="HISTRIAD"/>
</dbReference>
<dbReference type="Pfam" id="PF01230">
    <property type="entry name" value="HIT"/>
    <property type="match status" value="1"/>
</dbReference>
<dbReference type="EMBL" id="LBSX01000011">
    <property type="protein sequence ID" value="KKQ27293.1"/>
    <property type="molecule type" value="Genomic_DNA"/>
</dbReference>
<dbReference type="GO" id="GO:0009117">
    <property type="term" value="P:nucleotide metabolic process"/>
    <property type="evidence" value="ECO:0007669"/>
    <property type="project" value="TreeGrafter"/>
</dbReference>
<comment type="caution">
    <text evidence="5">The sequence shown here is derived from an EMBL/GenBank/DDBJ whole genome shotgun (WGS) entry which is preliminary data.</text>
</comment>
<dbReference type="InterPro" id="IPR001310">
    <property type="entry name" value="Histidine_triad_HIT"/>
</dbReference>
<evidence type="ECO:0000313" key="5">
    <source>
        <dbReference type="EMBL" id="KKQ27293.1"/>
    </source>
</evidence>
<dbReference type="SUPFAM" id="SSF54197">
    <property type="entry name" value="HIT-like"/>
    <property type="match status" value="1"/>
</dbReference>
<sequence length="137" mass="15595">MENCIFCKIVNKEVPNYTVYEDDFVLAFLDIFPHSKGHTVIIPKKHFVDLSAMTEEEWQKMAVALKRVEEKLQTVLQPAGFNIGINDQPAGGQVVPHVHWHIFPRWEKDGGGSVHSIIKNPGELKVEEVWKLFGKSS</sequence>
<evidence type="ECO:0000256" key="1">
    <source>
        <dbReference type="PIRSR" id="PIRSR601310-1"/>
    </source>
</evidence>
<reference evidence="5 6" key="1">
    <citation type="journal article" date="2015" name="Nature">
        <title>rRNA introns, odd ribosomes, and small enigmatic genomes across a large radiation of phyla.</title>
        <authorList>
            <person name="Brown C.T."/>
            <person name="Hug L.A."/>
            <person name="Thomas B.C."/>
            <person name="Sharon I."/>
            <person name="Castelle C.J."/>
            <person name="Singh A."/>
            <person name="Wilkins M.J."/>
            <person name="Williams K.H."/>
            <person name="Banfield J.F."/>
        </authorList>
    </citation>
    <scope>NUCLEOTIDE SEQUENCE [LARGE SCALE GENOMIC DNA]</scope>
</reference>
<name>A0A0G0G861_9BACT</name>
<evidence type="ECO:0000256" key="3">
    <source>
        <dbReference type="PROSITE-ProRule" id="PRU00464"/>
    </source>
</evidence>
<accession>A0A0G0G861</accession>
<dbReference type="Proteomes" id="UP000034849">
    <property type="component" value="Unassembled WGS sequence"/>
</dbReference>
<feature type="short sequence motif" description="Histidine triad motif" evidence="2 3">
    <location>
        <begin position="97"/>
        <end position="101"/>
    </location>
</feature>
<organism evidence="5 6">
    <name type="scientific">Candidatus Magasanikbacteria bacterium GW2011_GWC2_37_14</name>
    <dbReference type="NCBI Taxonomy" id="1619046"/>
    <lineage>
        <taxon>Bacteria</taxon>
        <taxon>Candidatus Magasanikiibacteriota</taxon>
    </lineage>
</organism>
<dbReference type="CDD" id="cd01277">
    <property type="entry name" value="HINT_subgroup"/>
    <property type="match status" value="1"/>
</dbReference>
<dbReference type="PANTHER" id="PTHR46648">
    <property type="entry name" value="HIT FAMILY PROTEIN 1"/>
    <property type="match status" value="1"/>
</dbReference>
<dbReference type="InterPro" id="IPR036265">
    <property type="entry name" value="HIT-like_sf"/>
</dbReference>
<feature type="domain" description="HIT" evidence="4">
    <location>
        <begin position="5"/>
        <end position="112"/>
    </location>
</feature>
<gene>
    <name evidence="5" type="ORF">US42_C0011G0031</name>
</gene>
<evidence type="ECO:0000313" key="6">
    <source>
        <dbReference type="Proteomes" id="UP000034849"/>
    </source>
</evidence>